<dbReference type="PROSITE" id="PS51898">
    <property type="entry name" value="TYR_RECOMBINASE"/>
    <property type="match status" value="1"/>
</dbReference>
<evidence type="ECO:0000313" key="3">
    <source>
        <dbReference type="EMBL" id="MBJ6800160.1"/>
    </source>
</evidence>
<dbReference type="Pfam" id="PF00589">
    <property type="entry name" value="Phage_integrase"/>
    <property type="match status" value="1"/>
</dbReference>
<comment type="caution">
    <text evidence="3">The sequence shown here is derived from an EMBL/GenBank/DDBJ whole genome shotgun (WGS) entry which is preliminary data.</text>
</comment>
<keyword evidence="1" id="KW-0233">DNA recombination</keyword>
<dbReference type="PANTHER" id="PTHR30349">
    <property type="entry name" value="PHAGE INTEGRASE-RELATED"/>
    <property type="match status" value="1"/>
</dbReference>
<dbReference type="EMBL" id="JAEMHK010000005">
    <property type="protein sequence ID" value="MBJ6800160.1"/>
    <property type="molecule type" value="Genomic_DNA"/>
</dbReference>
<gene>
    <name evidence="3" type="ORF">JFN90_08410</name>
</gene>
<dbReference type="PANTHER" id="PTHR30349:SF82">
    <property type="entry name" value="INTEGRASE_RECOMBINASE YOEC-RELATED"/>
    <property type="match status" value="1"/>
</dbReference>
<dbReference type="Gene3D" id="1.10.443.10">
    <property type="entry name" value="Intergrase catalytic core"/>
    <property type="match status" value="1"/>
</dbReference>
<dbReference type="InterPro" id="IPR011010">
    <property type="entry name" value="DNA_brk_join_enz"/>
</dbReference>
<dbReference type="InterPro" id="IPR050090">
    <property type="entry name" value="Tyrosine_recombinase_XerCD"/>
</dbReference>
<feature type="domain" description="Tyr recombinase" evidence="2">
    <location>
        <begin position="12"/>
        <end position="198"/>
    </location>
</feature>
<proteinExistence type="predicted"/>
<sequence length="202" mass="22761">MWNPKSASNSPKEGSIISVEPIRSRKHIDLIKKALADKPRDYALFVVGINTAYRASELLALTVGKVRHLQPGDTFTVREQKTSKKRDVTLNKAAYDALQALLTIMPDAADDVPIFNGRKGDKALTVSTLNRLVKEWCSWCNLPGNYGSHTLRKTWGYHQRVTFKRDLPEIMVALGHSSQRQTLHYLCIADSEIQDLFLQGEL</sequence>
<keyword evidence="4" id="KW-1185">Reference proteome</keyword>
<evidence type="ECO:0000256" key="1">
    <source>
        <dbReference type="ARBA" id="ARBA00023172"/>
    </source>
</evidence>
<evidence type="ECO:0000313" key="4">
    <source>
        <dbReference type="Proteomes" id="UP000641025"/>
    </source>
</evidence>
<dbReference type="RefSeq" id="WP_199394672.1">
    <property type="nucleotide sequence ID" value="NZ_JAEMHK010000005.1"/>
</dbReference>
<name>A0ABS0YQA6_9BACT</name>
<protein>
    <submittedName>
        <fullName evidence="3">Tyrosine-type recombinase/integrase</fullName>
    </submittedName>
</protein>
<dbReference type="InterPro" id="IPR002104">
    <property type="entry name" value="Integrase_catalytic"/>
</dbReference>
<dbReference type="Proteomes" id="UP000641025">
    <property type="component" value="Unassembled WGS sequence"/>
</dbReference>
<accession>A0ABS0YQA6</accession>
<dbReference type="InterPro" id="IPR013762">
    <property type="entry name" value="Integrase-like_cat_sf"/>
</dbReference>
<reference evidence="3 4" key="1">
    <citation type="submission" date="2020-12" db="EMBL/GenBank/DDBJ databases">
        <title>Geomonas sp. Red259, isolated from paddy soil.</title>
        <authorList>
            <person name="Xu Z."/>
            <person name="Zhang Z."/>
            <person name="Masuda Y."/>
            <person name="Itoh H."/>
            <person name="Senoo K."/>
        </authorList>
    </citation>
    <scope>NUCLEOTIDE SEQUENCE [LARGE SCALE GENOMIC DNA]</scope>
    <source>
        <strain evidence="3 4">Red259</strain>
    </source>
</reference>
<evidence type="ECO:0000259" key="2">
    <source>
        <dbReference type="PROSITE" id="PS51898"/>
    </source>
</evidence>
<organism evidence="3 4">
    <name type="scientific">Geomonas propionica</name>
    <dbReference type="NCBI Taxonomy" id="2798582"/>
    <lineage>
        <taxon>Bacteria</taxon>
        <taxon>Pseudomonadati</taxon>
        <taxon>Thermodesulfobacteriota</taxon>
        <taxon>Desulfuromonadia</taxon>
        <taxon>Geobacterales</taxon>
        <taxon>Geobacteraceae</taxon>
        <taxon>Geomonas</taxon>
    </lineage>
</organism>
<dbReference type="SUPFAM" id="SSF56349">
    <property type="entry name" value="DNA breaking-rejoining enzymes"/>
    <property type="match status" value="1"/>
</dbReference>